<feature type="domain" description="Aminoglycoside phosphotransferase" evidence="1">
    <location>
        <begin position="30"/>
        <end position="251"/>
    </location>
</feature>
<evidence type="ECO:0000313" key="2">
    <source>
        <dbReference type="EMBL" id="MQY13243.1"/>
    </source>
</evidence>
<dbReference type="CDD" id="cd05155">
    <property type="entry name" value="APH_ChoK_like_1"/>
    <property type="match status" value="1"/>
</dbReference>
<dbReference type="Proteomes" id="UP000466345">
    <property type="component" value="Unassembled WGS sequence"/>
</dbReference>
<accession>A0A7K0CIS4</accession>
<name>A0A7K0CIS4_9ACTN</name>
<dbReference type="Gene3D" id="3.30.200.20">
    <property type="entry name" value="Phosphorylase Kinase, domain 1"/>
    <property type="match status" value="1"/>
</dbReference>
<dbReference type="Gene3D" id="3.90.1200.10">
    <property type="match status" value="1"/>
</dbReference>
<sequence length="289" mass="30701">MADAALVRRLLAARFPAWAGLSLREAPDAGSDHVIFRLGDDMAVRLPRDWAAHQASKDERWLPLLAPHLPLPVPVPLAVGEPGFGFPHRWSVVRWLPGTVATASGLASRPEAATELAGFLRALREVPPPAALGAGSTSDLSAWALADRDARTREAIAAVEGVFDTAALTRVWEDALAADPWSGPPVWFHGDFHVGNLLTLNGRLSAVIDFGGLGLGDPACDLMAAWTALTPASRREFRAALEVDDATWARGLGWAAATGLNAYVSYAATHPRVAKATTYQLTQVLADAS</sequence>
<keyword evidence="3" id="KW-1185">Reference proteome</keyword>
<reference evidence="2 3" key="1">
    <citation type="submission" date="2019-10" db="EMBL/GenBank/DDBJ databases">
        <title>Streptomyces smaragdinus sp. nov. and Streptomyces fabii sp. nov., isolated from the gut of fungus growing-termite Macrotermes natalensis.</title>
        <authorList>
            <person name="Schwitalla J."/>
            <person name="Benndorf R."/>
            <person name="Martin K."/>
            <person name="De Beer W."/>
            <person name="Kaster A.-K."/>
            <person name="Vollmers J."/>
            <person name="Poulsen M."/>
            <person name="Beemelmanns C."/>
        </authorList>
    </citation>
    <scope>NUCLEOTIDE SEQUENCE [LARGE SCALE GENOMIC DNA]</scope>
    <source>
        <strain evidence="2 3">RB5</strain>
    </source>
</reference>
<organism evidence="2 3">
    <name type="scientific">Streptomyces smaragdinus</name>
    <dbReference type="NCBI Taxonomy" id="2585196"/>
    <lineage>
        <taxon>Bacteria</taxon>
        <taxon>Bacillati</taxon>
        <taxon>Actinomycetota</taxon>
        <taxon>Actinomycetes</taxon>
        <taxon>Kitasatosporales</taxon>
        <taxon>Streptomycetaceae</taxon>
        <taxon>Streptomyces</taxon>
    </lineage>
</organism>
<proteinExistence type="predicted"/>
<dbReference type="OrthoDB" id="9797603at2"/>
<evidence type="ECO:0000259" key="1">
    <source>
        <dbReference type="Pfam" id="PF01636"/>
    </source>
</evidence>
<dbReference type="SUPFAM" id="SSF56112">
    <property type="entry name" value="Protein kinase-like (PK-like)"/>
    <property type="match status" value="1"/>
</dbReference>
<evidence type="ECO:0000313" key="3">
    <source>
        <dbReference type="Proteomes" id="UP000466345"/>
    </source>
</evidence>
<dbReference type="EMBL" id="WEGJ01000011">
    <property type="protein sequence ID" value="MQY13243.1"/>
    <property type="molecule type" value="Genomic_DNA"/>
</dbReference>
<dbReference type="PANTHER" id="PTHR21310:SF42">
    <property type="entry name" value="BIFUNCTIONAL AAC_APH"/>
    <property type="match status" value="1"/>
</dbReference>
<dbReference type="InterPro" id="IPR011009">
    <property type="entry name" value="Kinase-like_dom_sf"/>
</dbReference>
<dbReference type="RefSeq" id="WP_153452826.1">
    <property type="nucleotide sequence ID" value="NZ_WEGJ01000011.1"/>
</dbReference>
<comment type="caution">
    <text evidence="2">The sequence shown here is derived from an EMBL/GenBank/DDBJ whole genome shotgun (WGS) entry which is preliminary data.</text>
</comment>
<protein>
    <recommendedName>
        <fullName evidence="1">Aminoglycoside phosphotransferase domain-containing protein</fullName>
    </recommendedName>
</protein>
<dbReference type="InterPro" id="IPR002575">
    <property type="entry name" value="Aminoglycoside_PTrfase"/>
</dbReference>
<dbReference type="InterPro" id="IPR051678">
    <property type="entry name" value="AGP_Transferase"/>
</dbReference>
<dbReference type="AlphaFoldDB" id="A0A7K0CIS4"/>
<gene>
    <name evidence="2" type="ORF">SRB5_33860</name>
</gene>
<dbReference type="Pfam" id="PF01636">
    <property type="entry name" value="APH"/>
    <property type="match status" value="1"/>
</dbReference>
<dbReference type="PANTHER" id="PTHR21310">
    <property type="entry name" value="AMINOGLYCOSIDE PHOSPHOTRANSFERASE-RELATED-RELATED"/>
    <property type="match status" value="1"/>
</dbReference>